<dbReference type="eggNOG" id="COG1315">
    <property type="taxonomic scope" value="Bacteria"/>
</dbReference>
<dbReference type="RefSeq" id="WP_021287011.1">
    <property type="nucleotide sequence ID" value="NZ_AUPZ01000004.1"/>
</dbReference>
<evidence type="ECO:0000313" key="2">
    <source>
        <dbReference type="EMBL" id="EQB40137.1"/>
    </source>
</evidence>
<proteinExistence type="predicted"/>
<evidence type="ECO:0000256" key="1">
    <source>
        <dbReference type="SAM" id="Coils"/>
    </source>
</evidence>
<keyword evidence="3" id="KW-1185">Reference proteome</keyword>
<accession>T0JT37</accession>
<dbReference type="STRING" id="1172190.M947_03695"/>
<dbReference type="PATRIC" id="fig|1172190.3.peg.717"/>
<gene>
    <name evidence="2" type="ORF">M947_03695</name>
</gene>
<organism evidence="2 3">
    <name type="scientific">Sulfurimonas hongkongensis</name>
    <dbReference type="NCBI Taxonomy" id="1172190"/>
    <lineage>
        <taxon>Bacteria</taxon>
        <taxon>Pseudomonadati</taxon>
        <taxon>Campylobacterota</taxon>
        <taxon>Epsilonproteobacteria</taxon>
        <taxon>Campylobacterales</taxon>
        <taxon>Sulfurimonadaceae</taxon>
        <taxon>Sulfurimonas</taxon>
    </lineage>
</organism>
<reference evidence="2 3" key="1">
    <citation type="submission" date="2013-07" db="EMBL/GenBank/DDBJ databases">
        <title>Sulfurimonas hongkongensis AST-10 Genome Sequencing.</title>
        <authorList>
            <person name="Cai L."/>
            <person name="Zhang T."/>
        </authorList>
    </citation>
    <scope>NUCLEOTIDE SEQUENCE [LARGE SCALE GENOMIC DNA]</scope>
    <source>
        <strain evidence="2 3">AST-10</strain>
    </source>
</reference>
<evidence type="ECO:0000313" key="3">
    <source>
        <dbReference type="Proteomes" id="UP000015520"/>
    </source>
</evidence>
<keyword evidence="1" id="KW-0175">Coiled coil</keyword>
<comment type="caution">
    <text evidence="2">The sequence shown here is derived from an EMBL/GenBank/DDBJ whole genome shotgun (WGS) entry which is preliminary data.</text>
</comment>
<sequence length="557" mass="63555">MSKETLKSIKTKNIKAAMSNFAAQNLTPLNECDFEIKETATYIKTSSDDSFRLFNENLYERFEDEASILNNRLQLKQVHTIVPKISTEVTIKLHYTLELSEYKTHPKLILHPDSHILYRSYKPSETYALLVKEFNKIKAKNNIIIGLFDESMLKTLKAFTKHLYEGKFIKKVRIPLFDGIEPEIAKAGKLILWFEQKDLLKKQKVIEVETNEILAEYKKPRYAKSGFNSLGEHINSNYSNGYNDIQTPIDEESIYIEEDEHKKLYRSRCKGFVVLNEKIFGVNNKLKMKKLSRIESSISKQEDNNIEVFVSQSDTTKDSIGEGVELKSEKIHVNGHIGANSILEALDLQIDGATHKDSMQFAKSAMINRHKGTLRCNNAKVALLEGGVVNATNVEIEACLGGTIYAQNVKIGHVKSNLKVYASESIEINLVSGEDNLFKINYKDIPILNSKVELLNEDINKLKDELEDAKRHNISKVQKIQDEIKLLKEEIVTIQNSALRAKITIHKPLKGLNSIVFTLANSQELVYKTQARKYKPFYLNLEDDKITLEPVKKSISL</sequence>
<protein>
    <recommendedName>
        <fullName evidence="4">DUF342 domain-containing protein</fullName>
    </recommendedName>
</protein>
<dbReference type="OrthoDB" id="5353360at2"/>
<evidence type="ECO:0008006" key="4">
    <source>
        <dbReference type="Google" id="ProtNLM"/>
    </source>
</evidence>
<dbReference type="Proteomes" id="UP000015520">
    <property type="component" value="Unassembled WGS sequence"/>
</dbReference>
<feature type="coiled-coil region" evidence="1">
    <location>
        <begin position="445"/>
        <end position="497"/>
    </location>
</feature>
<dbReference type="EMBL" id="AUPZ01000004">
    <property type="protein sequence ID" value="EQB40137.1"/>
    <property type="molecule type" value="Genomic_DNA"/>
</dbReference>
<dbReference type="AlphaFoldDB" id="T0JT37"/>
<name>T0JT37_9BACT</name>